<protein>
    <submittedName>
        <fullName evidence="2">Dystroglycan</fullName>
    </submittedName>
</protein>
<evidence type="ECO:0000256" key="1">
    <source>
        <dbReference type="SAM" id="Phobius"/>
    </source>
</evidence>
<dbReference type="EMBL" id="BK015585">
    <property type="protein sequence ID" value="DAE14541.1"/>
    <property type="molecule type" value="Genomic_DNA"/>
</dbReference>
<accession>A0A8S5Q744</accession>
<keyword evidence="1" id="KW-0472">Membrane</keyword>
<proteinExistence type="predicted"/>
<organism evidence="2">
    <name type="scientific">Inoviridae sp. ctsTh7</name>
    <dbReference type="NCBI Taxonomy" id="2825785"/>
    <lineage>
        <taxon>Viruses</taxon>
        <taxon>Monodnaviria</taxon>
        <taxon>Loebvirae</taxon>
        <taxon>Hofneiviricota</taxon>
        <taxon>Faserviricetes</taxon>
        <taxon>Tubulavirales</taxon>
        <taxon>Inoviridae</taxon>
    </lineage>
</organism>
<feature type="transmembrane region" description="Helical" evidence="1">
    <location>
        <begin position="6"/>
        <end position="29"/>
    </location>
</feature>
<name>A0A8S5Q744_9VIRU</name>
<sequence length="60" mass="6930">MWDMLLSFLPIMLVILGILIVAIVTLKLFEARRNAKLKREYEAQQKKGDIDGLIIDSRKT</sequence>
<evidence type="ECO:0000313" key="2">
    <source>
        <dbReference type="EMBL" id="DAE14541.1"/>
    </source>
</evidence>
<keyword evidence="1" id="KW-0812">Transmembrane</keyword>
<keyword evidence="1" id="KW-1133">Transmembrane helix</keyword>
<reference evidence="2" key="1">
    <citation type="journal article" date="2021" name="Proc. Natl. Acad. Sci. U.S.A.">
        <title>A Catalog of Tens of Thousands of Viruses from Human Metagenomes Reveals Hidden Associations with Chronic Diseases.</title>
        <authorList>
            <person name="Tisza M.J."/>
            <person name="Buck C.B."/>
        </authorList>
    </citation>
    <scope>NUCLEOTIDE SEQUENCE</scope>
    <source>
        <strain evidence="2">CtsTh7</strain>
    </source>
</reference>